<dbReference type="InterPro" id="IPR009279">
    <property type="entry name" value="Portal_Mu"/>
</dbReference>
<dbReference type="RefSeq" id="WP_226747500.1">
    <property type="nucleotide sequence ID" value="NZ_JAJATZ010000002.1"/>
</dbReference>
<reference evidence="1" key="1">
    <citation type="submission" date="2021-10" db="EMBL/GenBank/DDBJ databases">
        <title>Loktanella gaetbuli sp. nov., isolated from a tidal flat.</title>
        <authorList>
            <person name="Park S."/>
            <person name="Yoon J.-H."/>
        </authorList>
    </citation>
    <scope>NUCLEOTIDE SEQUENCE</scope>
    <source>
        <strain evidence="1">TSTF-M6</strain>
    </source>
</reference>
<dbReference type="Pfam" id="PF06074">
    <property type="entry name" value="Portal_Mu"/>
    <property type="match status" value="1"/>
</dbReference>
<dbReference type="Proteomes" id="UP001138961">
    <property type="component" value="Unassembled WGS sequence"/>
</dbReference>
<name>A0ABS8BSU0_9RHOB</name>
<organism evidence="1 2">
    <name type="scientific">Loktanella gaetbuli</name>
    <dbReference type="NCBI Taxonomy" id="2881335"/>
    <lineage>
        <taxon>Bacteria</taxon>
        <taxon>Pseudomonadati</taxon>
        <taxon>Pseudomonadota</taxon>
        <taxon>Alphaproteobacteria</taxon>
        <taxon>Rhodobacterales</taxon>
        <taxon>Roseobacteraceae</taxon>
        <taxon>Loktanella</taxon>
    </lineage>
</organism>
<gene>
    <name evidence="1" type="ORF">LGQ03_04985</name>
</gene>
<sequence>MKIRDVLRDAWGRLVKTSELTEEQAEGGMTGVRQSWVESVASGLTPQALAGILQDCDRGELDAFMTLAEEMEERDPHYASVLGQRKRAVSGIKATVKPFSEDAADMAIAKWVEDNITGHDQFADLVEDLMDAVGKGFAVVEIDWSTDATGWTPRGFVWRTQRFFQFDRETGRKIRLRDDADPLDGVELRPFRFIVHTAKLKSGQAFRGGLARVVAFSWMCKAYTVKDWMAFVETYGLPLRLGKYDQAATKQDVATLFRAVANIGTDAAAVIPKHMDIEFVQNTSGNGSQPIFENLARYVDEQISKAVLGQTMTTDNGSSQAQANVHNEVRHDVATADARGITGSINRDLVIPAVLLNFGPVKGFPKVLITVEEPEDIKAKVDGVVALAGVGVTFKATEARGIVRMSDPDDDDEVFGGAPAAPEPTRKARVWFSRYGSEGDVIDDIQRDMLSDWEPVMDELMEPFMAAIAEADSYETARAALDKIDGLPSSRLIDQLVRASFTARAAGDVADG</sequence>
<keyword evidence="2" id="KW-1185">Reference proteome</keyword>
<dbReference type="EMBL" id="JAJATZ010000002">
    <property type="protein sequence ID" value="MCB5198586.1"/>
    <property type="molecule type" value="Genomic_DNA"/>
</dbReference>
<comment type="caution">
    <text evidence="1">The sequence shown here is derived from an EMBL/GenBank/DDBJ whole genome shotgun (WGS) entry which is preliminary data.</text>
</comment>
<accession>A0ABS8BSU0</accession>
<protein>
    <submittedName>
        <fullName evidence="1">DUF935 domain-containing protein</fullName>
    </submittedName>
</protein>
<proteinExistence type="predicted"/>
<evidence type="ECO:0000313" key="1">
    <source>
        <dbReference type="EMBL" id="MCB5198586.1"/>
    </source>
</evidence>
<evidence type="ECO:0000313" key="2">
    <source>
        <dbReference type="Proteomes" id="UP001138961"/>
    </source>
</evidence>